<name>A0A1F4V6I0_UNCKA</name>
<evidence type="ECO:0000313" key="1">
    <source>
        <dbReference type="EMBL" id="OGC52785.1"/>
    </source>
</evidence>
<dbReference type="Proteomes" id="UP000178127">
    <property type="component" value="Unassembled WGS sequence"/>
</dbReference>
<reference evidence="1 2" key="1">
    <citation type="journal article" date="2016" name="Nat. Commun.">
        <title>Thousands of microbial genomes shed light on interconnected biogeochemical processes in an aquifer system.</title>
        <authorList>
            <person name="Anantharaman K."/>
            <person name="Brown C.T."/>
            <person name="Hug L.A."/>
            <person name="Sharon I."/>
            <person name="Castelle C.J."/>
            <person name="Probst A.J."/>
            <person name="Thomas B.C."/>
            <person name="Singh A."/>
            <person name="Wilkins M.J."/>
            <person name="Karaoz U."/>
            <person name="Brodie E.L."/>
            <person name="Williams K.H."/>
            <person name="Hubbard S.S."/>
            <person name="Banfield J.F."/>
        </authorList>
    </citation>
    <scope>NUCLEOTIDE SEQUENCE [LARGE SCALE GENOMIC DNA]</scope>
</reference>
<comment type="caution">
    <text evidence="1">The sequence shown here is derived from an EMBL/GenBank/DDBJ whole genome shotgun (WGS) entry which is preliminary data.</text>
</comment>
<accession>A0A1F4V6I0</accession>
<dbReference type="EMBL" id="MEVD01000021">
    <property type="protein sequence ID" value="OGC52785.1"/>
    <property type="molecule type" value="Genomic_DNA"/>
</dbReference>
<protein>
    <submittedName>
        <fullName evidence="1">Uncharacterized protein</fullName>
    </submittedName>
</protein>
<proteinExistence type="predicted"/>
<sequence>MKMSGKFIYKSLLVIVFSLSFYFVYNVFEGNYVYAEQFCNNECPSRTCAQEGYCFLCNNNYDNYCDTGRGYCNCGGTACDSDDDCGGSHAWGSCQPCGDPVPSGSSPVGWLDPVDCNAFYGWARDDDNINVPIDVHFYADGVFVGGTNANTRSEAGVCGSSASCSVCGDGSTPLDQSTYPQCFHRFNGFPTPLSLKDGNNHEIRAYGININSTGAVVGSGNAELCGSGGNCGSTSKIINCTNPNVAPTATINGQKVSPPPNVVLVTPGMNYINDGDLLRFNSTASDANSNLSSLHLRYFGDGSPSIPITTIRSTTCSGLCSSLSLSNIDFNTNGLSGGTGRNLYFSSEAVDQAGATGGSATIIVYVRPTLSISGVLYNAPNVGVCSANSPAILNSNATVSARSNSGAFYYGSVQADGNFAIKGIPYGTIILDMCVSINPPPTGEYRLSCVNGENAYPWVGCYQLSNSLNMTSNKTSHVGLRLVAQNPWFTSLYSDVYGGNGIIQSVPAPPLSPSTFAGYLGDWAAVSANGEMSYAFTAMNGSLNINAVGRSGRIYKQMSGLPSETKGGFAMRMPFAADKMWPSEYLSLRLPSHGLVTQINDKSSLNSINPGSVRVYRIMKSDLFDSAGTTYNLSGPGTAVLYYTETTPLKINGRITSSAADERIYIVSTAAPIEISPSIGIGAPTTGTLPHIQAGLITTAPGANNVIKYLTNGSTDISVVVEGPVITKRVDMQRNIGNVNSEIYPTNVHVYNSQYIYRLTRQERSSMDVPNYTGISIVDINWEWLN</sequence>
<gene>
    <name evidence="1" type="ORF">A3D91_01995</name>
</gene>
<dbReference type="AlphaFoldDB" id="A0A1F4V6I0"/>
<evidence type="ECO:0000313" key="2">
    <source>
        <dbReference type="Proteomes" id="UP000178127"/>
    </source>
</evidence>
<dbReference type="STRING" id="1802620.A3D91_01995"/>
<organism evidence="1 2">
    <name type="scientific">candidate division WWE3 bacterium RIFCSPHIGHO2_02_FULL_38_14</name>
    <dbReference type="NCBI Taxonomy" id="1802620"/>
    <lineage>
        <taxon>Bacteria</taxon>
        <taxon>Katanobacteria</taxon>
    </lineage>
</organism>